<organism evidence="2 3">
    <name type="scientific">Puccinia graminis f. sp. tritici</name>
    <dbReference type="NCBI Taxonomy" id="56615"/>
    <lineage>
        <taxon>Eukaryota</taxon>
        <taxon>Fungi</taxon>
        <taxon>Dikarya</taxon>
        <taxon>Basidiomycota</taxon>
        <taxon>Pucciniomycotina</taxon>
        <taxon>Pucciniomycetes</taxon>
        <taxon>Pucciniales</taxon>
        <taxon>Pucciniaceae</taxon>
        <taxon>Puccinia</taxon>
    </lineage>
</organism>
<evidence type="ECO:0000313" key="2">
    <source>
        <dbReference type="EMBL" id="KAA1127406.1"/>
    </source>
</evidence>
<reference evidence="2 3" key="1">
    <citation type="submission" date="2019-05" db="EMBL/GenBank/DDBJ databases">
        <title>Emergence of the Ug99 lineage of the wheat stem rust pathogen through somatic hybridization.</title>
        <authorList>
            <person name="Li F."/>
            <person name="Upadhyaya N.M."/>
            <person name="Sperschneider J."/>
            <person name="Matny O."/>
            <person name="Nguyen-Phuc H."/>
            <person name="Mago R."/>
            <person name="Raley C."/>
            <person name="Miller M.E."/>
            <person name="Silverstein K.A.T."/>
            <person name="Henningsen E."/>
            <person name="Hirsch C.D."/>
            <person name="Visser B."/>
            <person name="Pretorius Z.A."/>
            <person name="Steffenson B.J."/>
            <person name="Schwessinger B."/>
            <person name="Dodds P.N."/>
            <person name="Figueroa M."/>
        </authorList>
    </citation>
    <scope>NUCLEOTIDE SEQUENCE [LARGE SCALE GENOMIC DNA]</scope>
    <source>
        <strain evidence="2 3">Ug99</strain>
    </source>
</reference>
<feature type="compositionally biased region" description="Low complexity" evidence="1">
    <location>
        <begin position="113"/>
        <end position="128"/>
    </location>
</feature>
<proteinExistence type="predicted"/>
<sequence length="145" mass="14949">MGYEAGLGRSLGNFDPTRNNPASSQVGFGQVLQTLGQPRVDPKTQVGIRGVETPGDSLVNLNLASASPTTAVRNLIKTLMNSDPQVGTLIIPTLPCIKAGVLPASLAELTGHSSLNSPATSSSSTTQTPFDSATHQQIVPPTLST</sequence>
<feature type="compositionally biased region" description="Polar residues" evidence="1">
    <location>
        <begin position="16"/>
        <end position="25"/>
    </location>
</feature>
<feature type="compositionally biased region" description="Polar residues" evidence="1">
    <location>
        <begin position="129"/>
        <end position="145"/>
    </location>
</feature>
<feature type="region of interest" description="Disordered" evidence="1">
    <location>
        <begin position="113"/>
        <end position="145"/>
    </location>
</feature>
<feature type="region of interest" description="Disordered" evidence="1">
    <location>
        <begin position="1"/>
        <end position="25"/>
    </location>
</feature>
<name>A0A5B0RN94_PUCGR</name>
<comment type="caution">
    <text evidence="2">The sequence shown here is derived from an EMBL/GenBank/DDBJ whole genome shotgun (WGS) entry which is preliminary data.</text>
</comment>
<evidence type="ECO:0000256" key="1">
    <source>
        <dbReference type="SAM" id="MobiDB-lite"/>
    </source>
</evidence>
<gene>
    <name evidence="2" type="ORF">PGTUg99_036285</name>
</gene>
<accession>A0A5B0RN94</accession>
<evidence type="ECO:0000313" key="3">
    <source>
        <dbReference type="Proteomes" id="UP000325313"/>
    </source>
</evidence>
<dbReference type="Proteomes" id="UP000325313">
    <property type="component" value="Unassembled WGS sequence"/>
</dbReference>
<protein>
    <submittedName>
        <fullName evidence="2">Uncharacterized protein</fullName>
    </submittedName>
</protein>
<dbReference type="AlphaFoldDB" id="A0A5B0RN94"/>
<dbReference type="EMBL" id="VDEP01000169">
    <property type="protein sequence ID" value="KAA1127406.1"/>
    <property type="molecule type" value="Genomic_DNA"/>
</dbReference>